<reference evidence="3 4" key="1">
    <citation type="submission" date="2024-10" db="EMBL/GenBank/DDBJ databases">
        <title>Updated reference genomes for cyclostephanoid diatoms.</title>
        <authorList>
            <person name="Roberts W.R."/>
            <person name="Alverson A.J."/>
        </authorList>
    </citation>
    <scope>NUCLEOTIDE SEQUENCE [LARGE SCALE GENOMIC DNA]</scope>
    <source>
        <strain evidence="3 4">AJA010-31</strain>
    </source>
</reference>
<evidence type="ECO:0000256" key="1">
    <source>
        <dbReference type="SAM" id="MobiDB-lite"/>
    </source>
</evidence>
<dbReference type="Pfam" id="PF03457">
    <property type="entry name" value="HA"/>
    <property type="match status" value="2"/>
</dbReference>
<sequence>MPRFKELLQYKEQFGDTEVPKYYKPFPKLGPWKRSQRTMYKSGTIPQERVDMLNEVGFRLEWIHQDQKWDMRYAELQEFKKEFGHWIVPQNYERNKKLGTWVIHQRRQLKSRQLRHDRFQKLDEIGFVWNGPNTGRKKFLVPVSGLNLGQTDANGIKVCAEDGTAKSTVDNTDEKVEETPD</sequence>
<evidence type="ECO:0000313" key="3">
    <source>
        <dbReference type="EMBL" id="KAL3791380.1"/>
    </source>
</evidence>
<feature type="domain" description="Helicase-associated" evidence="2">
    <location>
        <begin position="65"/>
        <end position="127"/>
    </location>
</feature>
<evidence type="ECO:0000259" key="2">
    <source>
        <dbReference type="Pfam" id="PF03457"/>
    </source>
</evidence>
<evidence type="ECO:0000313" key="4">
    <source>
        <dbReference type="Proteomes" id="UP001530400"/>
    </source>
</evidence>
<proteinExistence type="predicted"/>
<dbReference type="PANTHER" id="PTHR33418">
    <property type="entry name" value="HELICASE-ASSOCIATED"/>
    <property type="match status" value="1"/>
</dbReference>
<feature type="compositionally biased region" description="Basic and acidic residues" evidence="1">
    <location>
        <begin position="172"/>
        <end position="181"/>
    </location>
</feature>
<dbReference type="AlphaFoldDB" id="A0ABD3PTD8"/>
<dbReference type="EMBL" id="JALLPJ020000466">
    <property type="protein sequence ID" value="KAL3791380.1"/>
    <property type="molecule type" value="Genomic_DNA"/>
</dbReference>
<comment type="caution">
    <text evidence="3">The sequence shown here is derived from an EMBL/GenBank/DDBJ whole genome shotgun (WGS) entry which is preliminary data.</text>
</comment>
<dbReference type="PANTHER" id="PTHR33418:SF1">
    <property type="entry name" value="HELICASE-ASSOCIATED DOMAIN-CONTAINING PROTEIN"/>
    <property type="match status" value="1"/>
</dbReference>
<name>A0ABD3PTD8_9STRA</name>
<gene>
    <name evidence="3" type="ORF">ACHAWO_005004</name>
</gene>
<dbReference type="Proteomes" id="UP001530400">
    <property type="component" value="Unassembled WGS sequence"/>
</dbReference>
<organism evidence="3 4">
    <name type="scientific">Cyclotella atomus</name>
    <dbReference type="NCBI Taxonomy" id="382360"/>
    <lineage>
        <taxon>Eukaryota</taxon>
        <taxon>Sar</taxon>
        <taxon>Stramenopiles</taxon>
        <taxon>Ochrophyta</taxon>
        <taxon>Bacillariophyta</taxon>
        <taxon>Coscinodiscophyceae</taxon>
        <taxon>Thalassiosirophycidae</taxon>
        <taxon>Stephanodiscales</taxon>
        <taxon>Stephanodiscaceae</taxon>
        <taxon>Cyclotella</taxon>
    </lineage>
</organism>
<protein>
    <recommendedName>
        <fullName evidence="2">Helicase-associated domain-containing protein</fullName>
    </recommendedName>
</protein>
<accession>A0ABD3PTD8</accession>
<feature type="domain" description="Helicase-associated" evidence="2">
    <location>
        <begin position="3"/>
        <end position="58"/>
    </location>
</feature>
<dbReference type="Gene3D" id="6.10.140.530">
    <property type="match status" value="2"/>
</dbReference>
<dbReference type="InterPro" id="IPR005114">
    <property type="entry name" value="Helicase_assoc"/>
</dbReference>
<feature type="region of interest" description="Disordered" evidence="1">
    <location>
        <begin position="162"/>
        <end position="181"/>
    </location>
</feature>
<keyword evidence="4" id="KW-1185">Reference proteome</keyword>